<gene>
    <name evidence="2" type="ORF">GA0070618_4664</name>
</gene>
<dbReference type="InterPro" id="IPR001387">
    <property type="entry name" value="Cro/C1-type_HTH"/>
</dbReference>
<dbReference type="EMBL" id="LT607413">
    <property type="protein sequence ID" value="SCF26878.1"/>
    <property type="molecule type" value="Genomic_DNA"/>
</dbReference>
<dbReference type="PROSITE" id="PS50943">
    <property type="entry name" value="HTH_CROC1"/>
    <property type="match status" value="1"/>
</dbReference>
<dbReference type="RefSeq" id="WP_231931417.1">
    <property type="nucleotide sequence ID" value="NZ_LT607413.1"/>
</dbReference>
<proteinExistence type="predicted"/>
<protein>
    <recommendedName>
        <fullName evidence="1">HTH cro/C1-type domain-containing protein</fullName>
    </recommendedName>
</protein>
<dbReference type="Proteomes" id="UP000198253">
    <property type="component" value="Chromosome I"/>
</dbReference>
<sequence>MADLIFGPRWSNRSALGWLLRVNRLPHYGSAAAFCRQFGGGCWSGPVSPSMISRWETGRIAVPYLAVRRYEELLGIPPGGLTSLVNALGRYAMVDASVPSILRAPTPRADARRATLDALVEKACSRDAMSGDEWDRLTTAISATPDLLLVPSSCWRTVTDRLLTEMLVATDIGWTQRFEGFHRLLGHPVGARHAIASCADLARDPTNQAPFETVSILDASRHPDANAHLLRQVAEPTSDATRYAALTACVRKLRYGHFGPAERRRLATQCRLLVTGDSGPADAALLAAHLLAEMGAGRASATAPVPPVAGAVRRATGTTPAAAARAVLCRRVLGTVVSRMPEGQTASGDAMLRAAVAELLFSPVADRRFQALWMLRSTPYGAHLCAALCAELRSPAVRGDAGLATAMVSALRMHTGPAERALLSEVAVAAGTPAPVVVAAVGVLGDTTGRSTEGLAPVLAFHVSRWLDTGAPVHRAAVDRVVYGLGMAMDEPALRRVRDDPRLSASSREAARWWLNLPGHLRSNG</sequence>
<evidence type="ECO:0000313" key="3">
    <source>
        <dbReference type="Proteomes" id="UP000198253"/>
    </source>
</evidence>
<name>A0A1C4Z1P0_MICEC</name>
<accession>A0A1C4Z1P0</accession>
<evidence type="ECO:0000259" key="1">
    <source>
        <dbReference type="PROSITE" id="PS50943"/>
    </source>
</evidence>
<dbReference type="CDD" id="cd00093">
    <property type="entry name" value="HTH_XRE"/>
    <property type="match status" value="1"/>
</dbReference>
<dbReference type="AlphaFoldDB" id="A0A1C4Z1P0"/>
<dbReference type="InParanoid" id="A0A1C4Z1P0"/>
<reference evidence="3" key="1">
    <citation type="submission" date="2016-06" db="EMBL/GenBank/DDBJ databases">
        <authorList>
            <person name="Varghese N."/>
            <person name="Submissions Spin"/>
        </authorList>
    </citation>
    <scope>NUCLEOTIDE SEQUENCE [LARGE SCALE GENOMIC DNA]</scope>
    <source>
        <strain evidence="3">DSM 43816</strain>
    </source>
</reference>
<feature type="domain" description="HTH cro/C1-type" evidence="1">
    <location>
        <begin position="47"/>
        <end position="81"/>
    </location>
</feature>
<organism evidence="2 3">
    <name type="scientific">Micromonospora echinospora</name>
    <name type="common">Micromonospora purpurea</name>
    <dbReference type="NCBI Taxonomy" id="1877"/>
    <lineage>
        <taxon>Bacteria</taxon>
        <taxon>Bacillati</taxon>
        <taxon>Actinomycetota</taxon>
        <taxon>Actinomycetes</taxon>
        <taxon>Micromonosporales</taxon>
        <taxon>Micromonosporaceae</taxon>
        <taxon>Micromonospora</taxon>
    </lineage>
</organism>
<evidence type="ECO:0000313" key="2">
    <source>
        <dbReference type="EMBL" id="SCF26878.1"/>
    </source>
</evidence>
<keyword evidence="3" id="KW-1185">Reference proteome</keyword>